<feature type="transmembrane region" description="Helical" evidence="1">
    <location>
        <begin position="101"/>
        <end position="120"/>
    </location>
</feature>
<dbReference type="STRING" id="871968.DESME_15860"/>
<feature type="transmembrane region" description="Helical" evidence="1">
    <location>
        <begin position="140"/>
        <end position="162"/>
    </location>
</feature>
<dbReference type="Proteomes" id="UP000010847">
    <property type="component" value="Chromosome"/>
</dbReference>
<dbReference type="OrthoDB" id="9797976at2"/>
<proteinExistence type="predicted"/>
<dbReference type="InterPro" id="IPR007563">
    <property type="entry name" value="DUF554"/>
</dbReference>
<gene>
    <name evidence="2" type="ORF">DESME_15860</name>
</gene>
<feature type="transmembrane region" description="Helical" evidence="1">
    <location>
        <begin position="6"/>
        <end position="25"/>
    </location>
</feature>
<feature type="transmembrane region" description="Helical" evidence="1">
    <location>
        <begin position="182"/>
        <end position="201"/>
    </location>
</feature>
<accession>W0EGM0</accession>
<dbReference type="RefSeq" id="WP_006717724.1">
    <property type="nucleotide sequence ID" value="NZ_CP007032.1"/>
</dbReference>
<dbReference type="Pfam" id="PF04474">
    <property type="entry name" value="DUF554"/>
    <property type="match status" value="1"/>
</dbReference>
<sequence>MLGTIVNSIAILVGGLLGILFGNAISERMKKTVIQGLGLAIILIGISMALQTKNTLIVIASLVIGGVIGEWIDIEKRLEQFGQWLEKILGRENTKSNFTKAFVSSSLIFCVGAMAIMGSLESGLKGIHDILFAKAMLDGISAIVFASSMGIGVIASVIPVFLYQGGITLAAGFLQGVLSTPVITEMSSTGGLLIIGIGLTILEIKEIKVGNLLPGIFVAIPLTLIFSYFNLGV</sequence>
<keyword evidence="1" id="KW-0472">Membrane</keyword>
<keyword evidence="1" id="KW-0812">Transmembrane</keyword>
<dbReference type="HOGENOM" id="CLU_091659_0_0_9"/>
<evidence type="ECO:0000313" key="2">
    <source>
        <dbReference type="EMBL" id="AHF08344.1"/>
    </source>
</evidence>
<evidence type="ECO:0000256" key="1">
    <source>
        <dbReference type="SAM" id="Phobius"/>
    </source>
</evidence>
<dbReference type="EMBL" id="CP007032">
    <property type="protein sequence ID" value="AHF08344.1"/>
    <property type="molecule type" value="Genomic_DNA"/>
</dbReference>
<name>W0EGM0_9FIRM</name>
<dbReference type="PANTHER" id="PTHR36111:SF2">
    <property type="entry name" value="INNER MEMBRANE PROTEIN"/>
    <property type="match status" value="1"/>
</dbReference>
<reference evidence="2 3" key="1">
    <citation type="submission" date="2013-12" db="EMBL/GenBank/DDBJ databases">
        <authorList>
            <consortium name="DOE Joint Genome Institute"/>
            <person name="Smidt H."/>
            <person name="Huntemann M."/>
            <person name="Han J."/>
            <person name="Chen A."/>
            <person name="Kyrpides N."/>
            <person name="Mavromatis K."/>
            <person name="Markowitz V."/>
            <person name="Palaniappan K."/>
            <person name="Ivanova N."/>
            <person name="Schaumberg A."/>
            <person name="Pati A."/>
            <person name="Liolios K."/>
            <person name="Nordberg H.P."/>
            <person name="Cantor M.N."/>
            <person name="Hua S.X."/>
            <person name="Woyke T."/>
        </authorList>
    </citation>
    <scope>NUCLEOTIDE SEQUENCE [LARGE SCALE GENOMIC DNA]</scope>
    <source>
        <strain evidence="3">DSM 15288</strain>
    </source>
</reference>
<organism evidence="2 3">
    <name type="scientific">Desulfitobacterium metallireducens DSM 15288</name>
    <dbReference type="NCBI Taxonomy" id="871968"/>
    <lineage>
        <taxon>Bacteria</taxon>
        <taxon>Bacillati</taxon>
        <taxon>Bacillota</taxon>
        <taxon>Clostridia</taxon>
        <taxon>Eubacteriales</taxon>
        <taxon>Desulfitobacteriaceae</taxon>
        <taxon>Desulfitobacterium</taxon>
    </lineage>
</organism>
<protein>
    <submittedName>
        <fullName evidence="2">Membrane protein</fullName>
    </submittedName>
</protein>
<dbReference type="AlphaFoldDB" id="W0EGM0"/>
<feature type="transmembrane region" description="Helical" evidence="1">
    <location>
        <begin position="56"/>
        <end position="74"/>
    </location>
</feature>
<feature type="transmembrane region" description="Helical" evidence="1">
    <location>
        <begin position="213"/>
        <end position="231"/>
    </location>
</feature>
<dbReference type="KEGG" id="dmt:DESME_15860"/>
<keyword evidence="1" id="KW-1133">Transmembrane helix</keyword>
<dbReference type="PANTHER" id="PTHR36111">
    <property type="entry name" value="INNER MEMBRANE PROTEIN-RELATED"/>
    <property type="match status" value="1"/>
</dbReference>
<dbReference type="eggNOG" id="COG1811">
    <property type="taxonomic scope" value="Bacteria"/>
</dbReference>
<keyword evidence="3" id="KW-1185">Reference proteome</keyword>
<evidence type="ECO:0000313" key="3">
    <source>
        <dbReference type="Proteomes" id="UP000010847"/>
    </source>
</evidence>
<feature type="transmembrane region" description="Helical" evidence="1">
    <location>
        <begin position="32"/>
        <end position="50"/>
    </location>
</feature>